<protein>
    <submittedName>
        <fullName evidence="2">Uncharacterized protein</fullName>
    </submittedName>
</protein>
<dbReference type="GeneID" id="87953564"/>
<organism evidence="2 3">
    <name type="scientific">Kwoniella shivajii</name>
    <dbReference type="NCBI Taxonomy" id="564305"/>
    <lineage>
        <taxon>Eukaryota</taxon>
        <taxon>Fungi</taxon>
        <taxon>Dikarya</taxon>
        <taxon>Basidiomycota</taxon>
        <taxon>Agaricomycotina</taxon>
        <taxon>Tremellomycetes</taxon>
        <taxon>Tremellales</taxon>
        <taxon>Cryptococcaceae</taxon>
        <taxon>Kwoniella</taxon>
    </lineage>
</organism>
<evidence type="ECO:0000313" key="2">
    <source>
        <dbReference type="EMBL" id="WRT64501.1"/>
    </source>
</evidence>
<feature type="region of interest" description="Disordered" evidence="1">
    <location>
        <begin position="15"/>
        <end position="47"/>
    </location>
</feature>
<gene>
    <name evidence="2" type="ORF">IL334_001433</name>
</gene>
<dbReference type="InterPro" id="IPR022235">
    <property type="entry name" value="DUF3760"/>
</dbReference>
<accession>A0ABZ1CS62</accession>
<dbReference type="Pfam" id="PF12586">
    <property type="entry name" value="DUF3760"/>
    <property type="match status" value="1"/>
</dbReference>
<keyword evidence="3" id="KW-1185">Reference proteome</keyword>
<dbReference type="Proteomes" id="UP001329825">
    <property type="component" value="Chromosome 2"/>
</dbReference>
<evidence type="ECO:0000256" key="1">
    <source>
        <dbReference type="SAM" id="MobiDB-lite"/>
    </source>
</evidence>
<sequence>MGRFRALLSQIAHPIHPEKRRSSNRQPSPPDEANLPDYETPQDLYPNLTPESLEPLSPVYSLIIDSIFDLRPSIVLSLSKSLYDRYLPRLYTDVTLRPNSFDGLWRSWQRGCAEDNSTIRAYKQSKVLHVMDKDSAFTVCTITCGDQPVFLPHSNLFPNVTKIELGWDVFVCQGDKGLYYMYLEFASQFGNQLKQGMLEELVLEILDSVNGPTRRQTLLEFDEGLKSKSIICILNGDWVPTRSDKAIGRGEHSLRIPMITPELKYAETIKMVIPKRLGPGDIEHLLYHLKKLYHDEQTMQETHQWNNDTNGKFKVEYWVYDAHDMKQSIEGRLKERNKDDIFSWMSDRVDFKEIDDENIGLDWSIVWRKLKGK</sequence>
<reference evidence="2 3" key="1">
    <citation type="submission" date="2024-01" db="EMBL/GenBank/DDBJ databases">
        <title>Comparative genomics of Cryptococcus and Kwoniella reveals pathogenesis evolution and contrasting modes of karyotype evolution via chromosome fusion or intercentromeric recombination.</title>
        <authorList>
            <person name="Coelho M.A."/>
            <person name="David-Palma M."/>
            <person name="Shea T."/>
            <person name="Bowers K."/>
            <person name="McGinley-Smith S."/>
            <person name="Mohammad A.W."/>
            <person name="Gnirke A."/>
            <person name="Yurkov A.M."/>
            <person name="Nowrousian M."/>
            <person name="Sun S."/>
            <person name="Cuomo C.A."/>
            <person name="Heitman J."/>
        </authorList>
    </citation>
    <scope>NUCLEOTIDE SEQUENCE [LARGE SCALE GENOMIC DNA]</scope>
    <source>
        <strain evidence="2">CBS 11374</strain>
    </source>
</reference>
<dbReference type="EMBL" id="CP141882">
    <property type="protein sequence ID" value="WRT64501.1"/>
    <property type="molecule type" value="Genomic_DNA"/>
</dbReference>
<name>A0ABZ1CS62_9TREE</name>
<evidence type="ECO:0000313" key="3">
    <source>
        <dbReference type="Proteomes" id="UP001329825"/>
    </source>
</evidence>
<proteinExistence type="predicted"/>
<dbReference type="RefSeq" id="XP_062789241.1">
    <property type="nucleotide sequence ID" value="XM_062933190.1"/>
</dbReference>